<name>A0AAV0YU52_VICFA</name>
<gene>
    <name evidence="1" type="ORF">VFH_I370840</name>
</gene>
<dbReference type="AlphaFoldDB" id="A0AAV0YU52"/>
<proteinExistence type="predicted"/>
<sequence>MLEERGSLWYRVLVWRKWGGGGGELKIGAAGGSVWWHSADRICQGLGSNVSGWMHDNNKVGSGRRDMVLAEDVVCVGGRVGGGMDSGVRDSGFAGAVWVNWKARNQLIFQNLSLSVMKIVEKAKLQSYWWLKSYFVSFGVSYHIWRRNPMNFNWRKSMKVLILGTSYFKAKKHVIFIERKSYIWWRDLRISLVSFGNEPNWFGNCISCMLGNGSVPKRTRITITYIDSNILTNSYDGKNSYGRGRGSNYGGNIRSNSRSILNLKDMVTQIAREGQTYGLFARGCEDLWLSLYPCFPEEDQKNIHHEAKANVKTLNTIEDDVVGLKVTLHSSLQWTMQSMYEVHDQVMEHVMRFCLTTPILVEYLSPFQATLEGDLEGDPGTTAPGAFL</sequence>
<dbReference type="Proteomes" id="UP001157006">
    <property type="component" value="Chromosome 1L"/>
</dbReference>
<organism evidence="1 2">
    <name type="scientific">Vicia faba</name>
    <name type="common">Broad bean</name>
    <name type="synonym">Faba vulgaris</name>
    <dbReference type="NCBI Taxonomy" id="3906"/>
    <lineage>
        <taxon>Eukaryota</taxon>
        <taxon>Viridiplantae</taxon>
        <taxon>Streptophyta</taxon>
        <taxon>Embryophyta</taxon>
        <taxon>Tracheophyta</taxon>
        <taxon>Spermatophyta</taxon>
        <taxon>Magnoliopsida</taxon>
        <taxon>eudicotyledons</taxon>
        <taxon>Gunneridae</taxon>
        <taxon>Pentapetalae</taxon>
        <taxon>rosids</taxon>
        <taxon>fabids</taxon>
        <taxon>Fabales</taxon>
        <taxon>Fabaceae</taxon>
        <taxon>Papilionoideae</taxon>
        <taxon>50 kb inversion clade</taxon>
        <taxon>NPAAA clade</taxon>
        <taxon>Hologalegina</taxon>
        <taxon>IRL clade</taxon>
        <taxon>Fabeae</taxon>
        <taxon>Vicia</taxon>
    </lineage>
</organism>
<evidence type="ECO:0000313" key="1">
    <source>
        <dbReference type="EMBL" id="CAI8588934.1"/>
    </source>
</evidence>
<dbReference type="EMBL" id="OX451736">
    <property type="protein sequence ID" value="CAI8588934.1"/>
    <property type="molecule type" value="Genomic_DNA"/>
</dbReference>
<keyword evidence="2" id="KW-1185">Reference proteome</keyword>
<reference evidence="1 2" key="1">
    <citation type="submission" date="2023-01" db="EMBL/GenBank/DDBJ databases">
        <authorList>
            <person name="Kreplak J."/>
        </authorList>
    </citation>
    <scope>NUCLEOTIDE SEQUENCE [LARGE SCALE GENOMIC DNA]</scope>
</reference>
<protein>
    <submittedName>
        <fullName evidence="1">Uncharacterized protein</fullName>
    </submittedName>
</protein>
<accession>A0AAV0YU52</accession>
<evidence type="ECO:0000313" key="2">
    <source>
        <dbReference type="Proteomes" id="UP001157006"/>
    </source>
</evidence>